<proteinExistence type="predicted"/>
<accession>A0A162KX00</accession>
<reference evidence="1 2" key="1">
    <citation type="submission" date="2015-12" db="EMBL/GenBank/DDBJ databases">
        <title>Genome sequence of Tistrella mobilis MCCC 1A02139.</title>
        <authorList>
            <person name="Lu L."/>
            <person name="Lai Q."/>
            <person name="Shao Z."/>
            <person name="Qian P."/>
        </authorList>
    </citation>
    <scope>NUCLEOTIDE SEQUENCE [LARGE SCALE GENOMIC DNA]</scope>
    <source>
        <strain evidence="1 2">MCCC 1A02139</strain>
    </source>
</reference>
<dbReference type="AlphaFoldDB" id="A0A162KX00"/>
<dbReference type="Proteomes" id="UP000075787">
    <property type="component" value="Unassembled WGS sequence"/>
</dbReference>
<protein>
    <submittedName>
        <fullName evidence="1">Uncharacterized protein</fullName>
    </submittedName>
</protein>
<sequence length="106" mass="11574">MPFCPVADLAAQWVLLDDRIAADWLPADDPALCLAADERRLAIETSVMHLPIASDAGAAFVAWLLALHVSLADDDEEPAELRDRHRQAALAGARNLTRYLATRAMI</sequence>
<organism evidence="1 2">
    <name type="scientific">Tistrella mobilis</name>
    <dbReference type="NCBI Taxonomy" id="171437"/>
    <lineage>
        <taxon>Bacteria</taxon>
        <taxon>Pseudomonadati</taxon>
        <taxon>Pseudomonadota</taxon>
        <taxon>Alphaproteobacteria</taxon>
        <taxon>Geminicoccales</taxon>
        <taxon>Geminicoccaceae</taxon>
        <taxon>Tistrella</taxon>
    </lineage>
</organism>
<evidence type="ECO:0000313" key="2">
    <source>
        <dbReference type="Proteomes" id="UP000075787"/>
    </source>
</evidence>
<dbReference type="GeneID" id="97239602"/>
<evidence type="ECO:0000313" key="1">
    <source>
        <dbReference type="EMBL" id="KYO52343.1"/>
    </source>
</evidence>
<dbReference type="RefSeq" id="WP_062764510.1">
    <property type="nucleotide sequence ID" value="NZ_CP121043.1"/>
</dbReference>
<gene>
    <name evidence="1" type="ORF">AUP44_00930</name>
</gene>
<name>A0A162KX00_9PROT</name>
<dbReference type="EMBL" id="LPZR01000157">
    <property type="protein sequence ID" value="KYO52343.1"/>
    <property type="molecule type" value="Genomic_DNA"/>
</dbReference>
<comment type="caution">
    <text evidence="1">The sequence shown here is derived from an EMBL/GenBank/DDBJ whole genome shotgun (WGS) entry which is preliminary data.</text>
</comment>